<feature type="chain" id="PRO_5045758208" description="Solute-binding protein family 3/N-terminal domain-containing protein" evidence="1">
    <location>
        <begin position="18"/>
        <end position="289"/>
    </location>
</feature>
<dbReference type="EMBL" id="JAEDAH010000042">
    <property type="protein sequence ID" value="MCA6063641.1"/>
    <property type="molecule type" value="Genomic_DNA"/>
</dbReference>
<dbReference type="RefSeq" id="WP_225673831.1">
    <property type="nucleotide sequence ID" value="NZ_JAEDAH010000042.1"/>
</dbReference>
<evidence type="ECO:0008006" key="4">
    <source>
        <dbReference type="Google" id="ProtNLM"/>
    </source>
</evidence>
<evidence type="ECO:0000256" key="1">
    <source>
        <dbReference type="SAM" id="SignalP"/>
    </source>
</evidence>
<accession>A0ABS7ZPJ0</accession>
<gene>
    <name evidence="2" type="ORF">I9W95_08470</name>
</gene>
<keyword evidence="1" id="KW-0732">Signal</keyword>
<organism evidence="2 3">
    <name type="scientific">Thalassolituus marinus</name>
    <dbReference type="NCBI Taxonomy" id="671053"/>
    <lineage>
        <taxon>Bacteria</taxon>
        <taxon>Pseudomonadati</taxon>
        <taxon>Pseudomonadota</taxon>
        <taxon>Gammaproteobacteria</taxon>
        <taxon>Oceanospirillales</taxon>
        <taxon>Oceanospirillaceae</taxon>
        <taxon>Thalassolituus</taxon>
    </lineage>
</organism>
<dbReference type="Proteomes" id="UP000714380">
    <property type="component" value="Unassembled WGS sequence"/>
</dbReference>
<protein>
    <recommendedName>
        <fullName evidence="4">Solute-binding protein family 3/N-terminal domain-containing protein</fullName>
    </recommendedName>
</protein>
<proteinExistence type="predicted"/>
<evidence type="ECO:0000313" key="3">
    <source>
        <dbReference type="Proteomes" id="UP000714380"/>
    </source>
</evidence>
<keyword evidence="3" id="KW-1185">Reference proteome</keyword>
<dbReference type="SUPFAM" id="SSF53850">
    <property type="entry name" value="Periplasmic binding protein-like II"/>
    <property type="match status" value="1"/>
</dbReference>
<reference evidence="2 3" key="1">
    <citation type="submission" date="2020-12" db="EMBL/GenBank/DDBJ databases">
        <title>Novel Thalassolituus-related marine hydrocarbonoclastic bacteria mediated algae-derived hydrocarbons mineralization in twilight zone of the northern South China Sea.</title>
        <authorList>
            <person name="Dong C."/>
        </authorList>
    </citation>
    <scope>NUCLEOTIDE SEQUENCE [LARGE SCALE GENOMIC DNA]</scope>
    <source>
        <strain evidence="2 3">IMCC1826</strain>
    </source>
</reference>
<feature type="signal peptide" evidence="1">
    <location>
        <begin position="1"/>
        <end position="17"/>
    </location>
</feature>
<sequence length="289" mass="32242">MRLFLLFLMLLSETSVAQSDERPVVRWALAPYAPFHIEDGPEAGQGVVDLALKGMMEALPEYLHVPLVMNASRAWQDIRDGEPVCHPAALKTPERERHAVFSDAGAIVPSMVVILRAEDAARVAPGKSTVSLMHLLKDEKLRPGILSERAYGDVQEVLEEPHGTTRPVWVSNNYGPFSLIRMLYSGRIDLMVEYPWILHFVKEHVPEAGVPLVALGIEESPPFYTSHVACANTPPGREIVARLNGWIATRIPLEENLRILGDWLDPITLERYRAAYEEMLSPLKAAQAD</sequence>
<comment type="caution">
    <text evidence="2">The sequence shown here is derived from an EMBL/GenBank/DDBJ whole genome shotgun (WGS) entry which is preliminary data.</text>
</comment>
<evidence type="ECO:0000313" key="2">
    <source>
        <dbReference type="EMBL" id="MCA6063641.1"/>
    </source>
</evidence>
<name>A0ABS7ZPJ0_9GAMM</name>